<reference evidence="2" key="2">
    <citation type="submission" date="2015-06" db="UniProtKB">
        <authorList>
            <consortium name="EnsemblProtists"/>
        </authorList>
    </citation>
    <scope>IDENTIFICATION</scope>
    <source>
        <strain evidence="2">Emoy2</strain>
    </source>
</reference>
<evidence type="ECO:0000313" key="3">
    <source>
        <dbReference type="Proteomes" id="UP000011713"/>
    </source>
</evidence>
<dbReference type="EMBL" id="JH598116">
    <property type="status" value="NOT_ANNOTATED_CDS"/>
    <property type="molecule type" value="Genomic_DNA"/>
</dbReference>
<sequence length="79" mass="9422">MTTAICERQEWQQVATTCWYCCEFLYTVQGVQTGKWENRLYYDLVFLGMANLALSAAFYLLVLFLHMYAHRSYLRHPRS</sequence>
<organism evidence="2 3">
    <name type="scientific">Hyaloperonospora arabidopsidis (strain Emoy2)</name>
    <name type="common">Downy mildew agent</name>
    <name type="synonym">Peronospora arabidopsidis</name>
    <dbReference type="NCBI Taxonomy" id="559515"/>
    <lineage>
        <taxon>Eukaryota</taxon>
        <taxon>Sar</taxon>
        <taxon>Stramenopiles</taxon>
        <taxon>Oomycota</taxon>
        <taxon>Peronosporomycetes</taxon>
        <taxon>Peronosporales</taxon>
        <taxon>Peronosporaceae</taxon>
        <taxon>Hyaloperonospora</taxon>
    </lineage>
</organism>
<dbReference type="EnsemblProtists" id="HpaT803814">
    <property type="protein sequence ID" value="HpaP803814"/>
    <property type="gene ID" value="HpaG803814"/>
</dbReference>
<dbReference type="HOGENOM" id="CLU_2611133_0_0_1"/>
<proteinExistence type="predicted"/>
<keyword evidence="3" id="KW-1185">Reference proteome</keyword>
<dbReference type="InParanoid" id="M4BBZ9"/>
<feature type="transmembrane region" description="Helical" evidence="1">
    <location>
        <begin position="44"/>
        <end position="69"/>
    </location>
</feature>
<name>M4BBZ9_HYAAE</name>
<dbReference type="VEuPathDB" id="FungiDB:HpaG803814"/>
<keyword evidence="1" id="KW-1133">Transmembrane helix</keyword>
<dbReference type="AlphaFoldDB" id="M4BBZ9"/>
<evidence type="ECO:0000313" key="2">
    <source>
        <dbReference type="EnsemblProtists" id="HpaP803814"/>
    </source>
</evidence>
<keyword evidence="1" id="KW-0472">Membrane</keyword>
<protein>
    <submittedName>
        <fullName evidence="2">Uncharacterized protein</fullName>
    </submittedName>
</protein>
<keyword evidence="1" id="KW-0812">Transmembrane</keyword>
<reference evidence="3" key="1">
    <citation type="journal article" date="2010" name="Science">
        <title>Signatures of adaptation to obligate biotrophy in the Hyaloperonospora arabidopsidis genome.</title>
        <authorList>
            <person name="Baxter L."/>
            <person name="Tripathy S."/>
            <person name="Ishaque N."/>
            <person name="Boot N."/>
            <person name="Cabral A."/>
            <person name="Kemen E."/>
            <person name="Thines M."/>
            <person name="Ah-Fong A."/>
            <person name="Anderson R."/>
            <person name="Badejoko W."/>
            <person name="Bittner-Eddy P."/>
            <person name="Boore J.L."/>
            <person name="Chibucos M.C."/>
            <person name="Coates M."/>
            <person name="Dehal P."/>
            <person name="Delehaunty K."/>
            <person name="Dong S."/>
            <person name="Downton P."/>
            <person name="Dumas B."/>
            <person name="Fabro G."/>
            <person name="Fronick C."/>
            <person name="Fuerstenberg S.I."/>
            <person name="Fulton L."/>
            <person name="Gaulin E."/>
            <person name="Govers F."/>
            <person name="Hughes L."/>
            <person name="Humphray S."/>
            <person name="Jiang R.H."/>
            <person name="Judelson H."/>
            <person name="Kamoun S."/>
            <person name="Kyung K."/>
            <person name="Meijer H."/>
            <person name="Minx P."/>
            <person name="Morris P."/>
            <person name="Nelson J."/>
            <person name="Phuntumart V."/>
            <person name="Qutob D."/>
            <person name="Rehmany A."/>
            <person name="Rougon-Cardoso A."/>
            <person name="Ryden P."/>
            <person name="Torto-Alalibo T."/>
            <person name="Studholme D."/>
            <person name="Wang Y."/>
            <person name="Win J."/>
            <person name="Wood J."/>
            <person name="Clifton S.W."/>
            <person name="Rogers J."/>
            <person name="Van den Ackerveken G."/>
            <person name="Jones J.D."/>
            <person name="McDowell J.M."/>
            <person name="Beynon J."/>
            <person name="Tyler B.M."/>
        </authorList>
    </citation>
    <scope>NUCLEOTIDE SEQUENCE [LARGE SCALE GENOMIC DNA]</scope>
    <source>
        <strain evidence="3">Emoy2</strain>
    </source>
</reference>
<dbReference type="Proteomes" id="UP000011713">
    <property type="component" value="Unassembled WGS sequence"/>
</dbReference>
<evidence type="ECO:0000256" key="1">
    <source>
        <dbReference type="SAM" id="Phobius"/>
    </source>
</evidence>
<accession>M4BBZ9</accession>